<evidence type="ECO:0000256" key="3">
    <source>
        <dbReference type="PROSITE-ProRule" id="PRU00103"/>
    </source>
</evidence>
<feature type="repeat" description="HEAT" evidence="3">
    <location>
        <begin position="241"/>
        <end position="279"/>
    </location>
</feature>
<feature type="repeat" description="HEAT" evidence="3">
    <location>
        <begin position="163"/>
        <end position="201"/>
    </location>
</feature>
<keyword evidence="7" id="KW-1185">Reference proteome</keyword>
<evidence type="ECO:0000259" key="4">
    <source>
        <dbReference type="Pfam" id="PF22646"/>
    </source>
</evidence>
<dbReference type="InterPro" id="IPR054573">
    <property type="entry name" value="PP2A/SF3B1-like_HEAT"/>
</dbReference>
<dbReference type="AlphaFoldDB" id="A0A6G0WRS5"/>
<dbReference type="PANTHER" id="PTHR10648">
    <property type="entry name" value="SERINE/THREONINE-PROTEIN PHOSPHATASE PP2A 65 KDA REGULATORY SUBUNIT"/>
    <property type="match status" value="1"/>
</dbReference>
<dbReference type="GO" id="GO:0019888">
    <property type="term" value="F:protein phosphatase regulator activity"/>
    <property type="evidence" value="ECO:0007669"/>
    <property type="project" value="TreeGrafter"/>
</dbReference>
<feature type="domain" description="Phosphatase 2A Regulatory Subunit A helical" evidence="5">
    <location>
        <begin position="362"/>
        <end position="455"/>
    </location>
</feature>
<evidence type="ECO:0000313" key="6">
    <source>
        <dbReference type="EMBL" id="KAF0730181.1"/>
    </source>
</evidence>
<evidence type="ECO:0000256" key="2">
    <source>
        <dbReference type="ARBA" id="ARBA00038332"/>
    </source>
</evidence>
<dbReference type="OrthoDB" id="340346at2759"/>
<feature type="domain" description="Phosphatase PP2A regulatory subunit A/Splicing factor 3B subunit 1-like HEAT repeat" evidence="4">
    <location>
        <begin position="284"/>
        <end position="351"/>
    </location>
</feature>
<dbReference type="InterPro" id="IPR051023">
    <property type="entry name" value="PP2A_Regulatory_Subunit_A"/>
</dbReference>
<dbReference type="Gene3D" id="1.25.10.10">
    <property type="entry name" value="Leucine-rich Repeat Variant"/>
    <property type="match status" value="1"/>
</dbReference>
<comment type="similarity">
    <text evidence="2">Belongs to the phosphatase 2A regulatory subunit A family.</text>
</comment>
<dbReference type="PROSITE" id="PS50077">
    <property type="entry name" value="HEAT_REPEAT"/>
    <property type="match status" value="9"/>
</dbReference>
<name>A0A6G0WRS5_9STRA</name>
<dbReference type="GO" id="GO:0005829">
    <property type="term" value="C:cytosol"/>
    <property type="evidence" value="ECO:0007669"/>
    <property type="project" value="TreeGrafter"/>
</dbReference>
<evidence type="ECO:0000313" key="7">
    <source>
        <dbReference type="Proteomes" id="UP000481153"/>
    </source>
</evidence>
<dbReference type="SUPFAM" id="SSF48371">
    <property type="entry name" value="ARM repeat"/>
    <property type="match status" value="1"/>
</dbReference>
<dbReference type="InterPro" id="IPR021133">
    <property type="entry name" value="HEAT_type_2"/>
</dbReference>
<feature type="repeat" description="HEAT" evidence="3">
    <location>
        <begin position="9"/>
        <end position="47"/>
    </location>
</feature>
<dbReference type="GO" id="GO:0000159">
    <property type="term" value="C:protein phosphatase type 2A complex"/>
    <property type="evidence" value="ECO:0007669"/>
    <property type="project" value="TreeGrafter"/>
</dbReference>
<feature type="repeat" description="HEAT" evidence="3">
    <location>
        <begin position="48"/>
        <end position="85"/>
    </location>
</feature>
<dbReference type="InterPro" id="IPR000357">
    <property type="entry name" value="HEAT"/>
</dbReference>
<reference evidence="6 7" key="1">
    <citation type="submission" date="2019-07" db="EMBL/GenBank/DDBJ databases">
        <title>Genomics analysis of Aphanomyces spp. identifies a new class of oomycete effector associated with host adaptation.</title>
        <authorList>
            <person name="Gaulin E."/>
        </authorList>
    </citation>
    <scope>NUCLEOTIDE SEQUENCE [LARGE SCALE GENOMIC DNA]</scope>
    <source>
        <strain evidence="6 7">ATCC 201684</strain>
    </source>
</reference>
<feature type="repeat" description="HEAT" evidence="3">
    <location>
        <begin position="515"/>
        <end position="553"/>
    </location>
</feature>
<dbReference type="Pfam" id="PF02985">
    <property type="entry name" value="HEAT"/>
    <property type="match status" value="1"/>
</dbReference>
<feature type="repeat" description="HEAT" evidence="3">
    <location>
        <begin position="320"/>
        <end position="358"/>
    </location>
</feature>
<dbReference type="InterPro" id="IPR011989">
    <property type="entry name" value="ARM-like"/>
</dbReference>
<dbReference type="FunFam" id="1.25.10.10:FF:000062">
    <property type="entry name" value="Serine/threonine-protein phosphatase 2A regulatory subunit A alpha isoform"/>
    <property type="match status" value="1"/>
</dbReference>
<dbReference type="Proteomes" id="UP000481153">
    <property type="component" value="Unassembled WGS sequence"/>
</dbReference>
<dbReference type="PANTHER" id="PTHR10648:SF4">
    <property type="entry name" value="PROTEIN PHOSPHATASE 2 (FORMERLY 2A), REGULATORY SUBUNIT A, BETA ISOFORM-RELATED"/>
    <property type="match status" value="1"/>
</dbReference>
<protein>
    <recommendedName>
        <fullName evidence="8">TOG domain-containing protein</fullName>
    </recommendedName>
</protein>
<dbReference type="Pfam" id="PF22956">
    <property type="entry name" value="VPS15-like_hel"/>
    <property type="match status" value="1"/>
</dbReference>
<dbReference type="EMBL" id="VJMJ01000155">
    <property type="protein sequence ID" value="KAF0730181.1"/>
    <property type="molecule type" value="Genomic_DNA"/>
</dbReference>
<organism evidence="6 7">
    <name type="scientific">Aphanomyces euteiches</name>
    <dbReference type="NCBI Taxonomy" id="100861"/>
    <lineage>
        <taxon>Eukaryota</taxon>
        <taxon>Sar</taxon>
        <taxon>Stramenopiles</taxon>
        <taxon>Oomycota</taxon>
        <taxon>Saprolegniomycetes</taxon>
        <taxon>Saprolegniales</taxon>
        <taxon>Verrucalvaceae</taxon>
        <taxon>Aphanomyces</taxon>
    </lineage>
</organism>
<evidence type="ECO:0008006" key="8">
    <source>
        <dbReference type="Google" id="ProtNLM"/>
    </source>
</evidence>
<comment type="caution">
    <text evidence="6">The sequence shown here is derived from an EMBL/GenBank/DDBJ whole genome shotgun (WGS) entry which is preliminary data.</text>
</comment>
<feature type="repeat" description="HEAT" evidence="3">
    <location>
        <begin position="202"/>
        <end position="240"/>
    </location>
</feature>
<dbReference type="InterPro" id="IPR055231">
    <property type="entry name" value="2AA_helical"/>
</dbReference>
<dbReference type="GO" id="GO:0005634">
    <property type="term" value="C:nucleus"/>
    <property type="evidence" value="ECO:0007669"/>
    <property type="project" value="UniProtKB-ARBA"/>
</dbReference>
<proteinExistence type="inferred from homology"/>
<dbReference type="VEuPathDB" id="FungiDB:AeMF1_012684"/>
<sequence length="589" mass="64628">MEVDGNINAVSVLVDELRHEDPKLRLQAIKKVQVIASALGPQRTREELLPFLNETLDDDDEILLALAQELGEFVELVGGTLNAYHLLFLLEALVAVDEASVRDTACKSMCKVVKQMSPEHIAEHFVAVLRRLVTRDWYTSRIAACGLFQVGYDQLPAGIQAEMRAMFGQLCRDDLPLVRKAAAAALGSFASMMDSATANNEVMPLFLALAQDRQDSVRCQTVENAVALSLLVPQDVKMNQLLPVICAAAKDSAWRVRWSVGNKLPEICAAMGPEIASSTICEMCFIPLLGDSEAEVKTVAASRAHGAAQHIAPAQLISKVIPACSNLARDGSEHVRASLASVVMKISPYLGRDLAVQHLLPLFLQLLSDESSEVRLNIISNLEKVNDVVGIDQLSQSLLPAIVQLAEDRQWRVRLAIIEFIPTLASQLGVQYFEEHLMEMCMGWLCDVVYSIREAATLNLQRLTQHFGVDWACQHIVPRIASMHTNANYLYRMISLHAAKVLAPLMVSDALQASVLPLVLELASDPVPNIRFNVAKTLETLVLQLDDQAKATLVTPCLQTLVADSDGDVQYFASRALHRMQQPAVASAH</sequence>
<keyword evidence="1" id="KW-0677">Repeat</keyword>
<evidence type="ECO:0000256" key="1">
    <source>
        <dbReference type="ARBA" id="ARBA00022737"/>
    </source>
</evidence>
<gene>
    <name evidence="6" type="ORF">Ae201684_012188</name>
</gene>
<evidence type="ECO:0000259" key="5">
    <source>
        <dbReference type="Pfam" id="PF22956"/>
    </source>
</evidence>
<feature type="repeat" description="HEAT" evidence="3">
    <location>
        <begin position="359"/>
        <end position="397"/>
    </location>
</feature>
<feature type="repeat" description="HEAT" evidence="3">
    <location>
        <begin position="398"/>
        <end position="436"/>
    </location>
</feature>
<dbReference type="InterPro" id="IPR016024">
    <property type="entry name" value="ARM-type_fold"/>
</dbReference>
<dbReference type="Pfam" id="PF22646">
    <property type="entry name" value="PPP2R1A-like_HEAT"/>
    <property type="match status" value="1"/>
</dbReference>
<accession>A0A6G0WRS5</accession>